<comment type="similarity">
    <text evidence="2">Belongs to the MAD1 family.</text>
</comment>
<evidence type="ECO:0000256" key="4">
    <source>
        <dbReference type="ARBA" id="ARBA00022776"/>
    </source>
</evidence>
<dbReference type="PaxDb" id="2850-Phatr47457"/>
<dbReference type="EMBL" id="CM000615">
    <property type="protein sequence ID" value="EEC46822.1"/>
    <property type="molecule type" value="Genomic_DNA"/>
</dbReference>
<dbReference type="InParanoid" id="B7G3F6"/>
<reference evidence="9 10" key="1">
    <citation type="journal article" date="2008" name="Nature">
        <title>The Phaeodactylum genome reveals the evolutionary history of diatom genomes.</title>
        <authorList>
            <person name="Bowler C."/>
            <person name="Allen A.E."/>
            <person name="Badger J.H."/>
            <person name="Grimwood J."/>
            <person name="Jabbari K."/>
            <person name="Kuo A."/>
            <person name="Maheswari U."/>
            <person name="Martens C."/>
            <person name="Maumus F."/>
            <person name="Otillar R.P."/>
            <person name="Rayko E."/>
            <person name="Salamov A."/>
            <person name="Vandepoele K."/>
            <person name="Beszteri B."/>
            <person name="Gruber A."/>
            <person name="Heijde M."/>
            <person name="Katinka M."/>
            <person name="Mock T."/>
            <person name="Valentin K."/>
            <person name="Verret F."/>
            <person name="Berges J.A."/>
            <person name="Brownlee C."/>
            <person name="Cadoret J.P."/>
            <person name="Chiovitti A."/>
            <person name="Choi C.J."/>
            <person name="Coesel S."/>
            <person name="De Martino A."/>
            <person name="Detter J.C."/>
            <person name="Durkin C."/>
            <person name="Falciatore A."/>
            <person name="Fournet J."/>
            <person name="Haruta M."/>
            <person name="Huysman M.J."/>
            <person name="Jenkins B.D."/>
            <person name="Jiroutova K."/>
            <person name="Jorgensen R.E."/>
            <person name="Joubert Y."/>
            <person name="Kaplan A."/>
            <person name="Kroger N."/>
            <person name="Kroth P.G."/>
            <person name="La Roche J."/>
            <person name="Lindquist E."/>
            <person name="Lommer M."/>
            <person name="Martin-Jezequel V."/>
            <person name="Lopez P.J."/>
            <person name="Lucas S."/>
            <person name="Mangogna M."/>
            <person name="McGinnis K."/>
            <person name="Medlin L.K."/>
            <person name="Montsant A."/>
            <person name="Oudot-Le Secq M.P."/>
            <person name="Napoli C."/>
            <person name="Obornik M."/>
            <person name="Parker M.S."/>
            <person name="Petit J.L."/>
            <person name="Porcel B.M."/>
            <person name="Poulsen N."/>
            <person name="Robison M."/>
            <person name="Rychlewski L."/>
            <person name="Rynearson T.A."/>
            <person name="Schmutz J."/>
            <person name="Shapiro H."/>
            <person name="Siaut M."/>
            <person name="Stanley M."/>
            <person name="Sussman M.R."/>
            <person name="Taylor A.R."/>
            <person name="Vardi A."/>
            <person name="von Dassow P."/>
            <person name="Vyverman W."/>
            <person name="Willis A."/>
            <person name="Wyrwicz L.S."/>
            <person name="Rokhsar D.S."/>
            <person name="Weissenbach J."/>
            <person name="Armbrust E.V."/>
            <person name="Green B.R."/>
            <person name="Van de Peer Y."/>
            <person name="Grigoriev I.V."/>
        </authorList>
    </citation>
    <scope>NUCLEOTIDE SEQUENCE [LARGE SCALE GENOMIC DNA]</scope>
    <source>
        <strain evidence="9 10">CCAP 1055/1</strain>
    </source>
</reference>
<dbReference type="GO" id="GO:0005635">
    <property type="term" value="C:nuclear envelope"/>
    <property type="evidence" value="ECO:0007669"/>
    <property type="project" value="TreeGrafter"/>
</dbReference>
<feature type="region of interest" description="Disordered" evidence="8">
    <location>
        <begin position="1"/>
        <end position="22"/>
    </location>
</feature>
<keyword evidence="3" id="KW-0132">Cell division</keyword>
<evidence type="ECO:0000256" key="1">
    <source>
        <dbReference type="ARBA" id="ARBA00004123"/>
    </source>
</evidence>
<protein>
    <submittedName>
        <fullName evidence="9">Mitotic spindle assembly checkpoint protein</fullName>
    </submittedName>
</protein>
<dbReference type="GO" id="GO:0000776">
    <property type="term" value="C:kinetochore"/>
    <property type="evidence" value="ECO:0007669"/>
    <property type="project" value="TreeGrafter"/>
</dbReference>
<dbReference type="PANTHER" id="PTHR23168:SF0">
    <property type="entry name" value="MITOTIC SPINDLE ASSEMBLY CHECKPOINT PROTEIN MAD1"/>
    <property type="match status" value="1"/>
</dbReference>
<organism evidence="9 10">
    <name type="scientific">Phaeodactylum tricornutum (strain CCAP 1055/1)</name>
    <dbReference type="NCBI Taxonomy" id="556484"/>
    <lineage>
        <taxon>Eukaryota</taxon>
        <taxon>Sar</taxon>
        <taxon>Stramenopiles</taxon>
        <taxon>Ochrophyta</taxon>
        <taxon>Bacillariophyta</taxon>
        <taxon>Bacillariophyceae</taxon>
        <taxon>Bacillariophycidae</taxon>
        <taxon>Naviculales</taxon>
        <taxon>Phaeodactylaceae</taxon>
        <taxon>Phaeodactylum</taxon>
    </lineage>
</organism>
<dbReference type="GeneID" id="7202575"/>
<dbReference type="Gene3D" id="6.10.250.90">
    <property type="match status" value="1"/>
</dbReference>
<dbReference type="GO" id="GO:0051301">
    <property type="term" value="P:cell division"/>
    <property type="evidence" value="ECO:0007669"/>
    <property type="project" value="UniProtKB-KW"/>
</dbReference>
<dbReference type="Pfam" id="PF05557">
    <property type="entry name" value="MAD"/>
    <property type="match status" value="1"/>
</dbReference>
<feature type="coiled-coil region" evidence="7">
    <location>
        <begin position="69"/>
        <end position="117"/>
    </location>
</feature>
<evidence type="ECO:0000313" key="10">
    <source>
        <dbReference type="Proteomes" id="UP000000759"/>
    </source>
</evidence>
<evidence type="ECO:0000256" key="6">
    <source>
        <dbReference type="ARBA" id="ARBA00023306"/>
    </source>
</evidence>
<evidence type="ECO:0000256" key="8">
    <source>
        <dbReference type="SAM" id="MobiDB-lite"/>
    </source>
</evidence>
<dbReference type="OrthoDB" id="331602at2759"/>
<evidence type="ECO:0000313" key="9">
    <source>
        <dbReference type="EMBL" id="EEC46822.1"/>
    </source>
</evidence>
<keyword evidence="10" id="KW-1185">Reference proteome</keyword>
<name>B7G3F6_PHATC</name>
<dbReference type="STRING" id="556484.B7G3F6"/>
<proteinExistence type="inferred from homology"/>
<keyword evidence="4" id="KW-0498">Mitosis</keyword>
<reference evidence="10" key="2">
    <citation type="submission" date="2008-08" db="EMBL/GenBank/DDBJ databases">
        <authorList>
            <consortium name="Diatom Consortium"/>
            <person name="Grigoriev I."/>
            <person name="Grimwood J."/>
            <person name="Kuo A."/>
            <person name="Otillar R.P."/>
            <person name="Salamov A."/>
            <person name="Detter J.C."/>
            <person name="Lindquist E."/>
            <person name="Shapiro H."/>
            <person name="Lucas S."/>
            <person name="Glavina del Rio T."/>
            <person name="Pitluck S."/>
            <person name="Rokhsar D."/>
            <person name="Bowler C."/>
        </authorList>
    </citation>
    <scope>GENOME REANNOTATION</scope>
    <source>
        <strain evidence="10">CCAP 1055/1</strain>
    </source>
</reference>
<keyword evidence="5" id="KW-0539">Nucleus</keyword>
<evidence type="ECO:0000256" key="3">
    <source>
        <dbReference type="ARBA" id="ARBA00022618"/>
    </source>
</evidence>
<dbReference type="GO" id="GO:0072686">
    <property type="term" value="C:mitotic spindle"/>
    <property type="evidence" value="ECO:0007669"/>
    <property type="project" value="TreeGrafter"/>
</dbReference>
<gene>
    <name evidence="9" type="primary">Pt-MAD1</name>
    <name evidence="9" type="ORF">PHATRDRAFT_47457</name>
</gene>
<dbReference type="eggNOG" id="KOG4593">
    <property type="taxonomic scope" value="Eukaryota"/>
</dbReference>
<dbReference type="GO" id="GO:0007094">
    <property type="term" value="P:mitotic spindle assembly checkpoint signaling"/>
    <property type="evidence" value="ECO:0007669"/>
    <property type="project" value="InterPro"/>
</dbReference>
<dbReference type="PANTHER" id="PTHR23168">
    <property type="entry name" value="MITOTIC SPINDLE ASSEMBLY CHECKPOINT PROTEIN MAD1 MITOTIC ARREST DEFICIENT-LIKE PROTEIN 1"/>
    <property type="match status" value="1"/>
</dbReference>
<dbReference type="GO" id="GO:0051315">
    <property type="term" value="P:attachment of mitotic spindle microtubules to kinetochore"/>
    <property type="evidence" value="ECO:0007669"/>
    <property type="project" value="TreeGrafter"/>
</dbReference>
<comment type="subcellular location">
    <subcellularLocation>
        <location evidence="1">Nucleus</location>
    </subcellularLocation>
</comment>
<dbReference type="HOGENOM" id="CLU_413616_0_0_1"/>
<accession>B7G3F6</accession>
<dbReference type="KEGG" id="pti:PHATRDRAFT_47457"/>
<dbReference type="InterPro" id="IPR008672">
    <property type="entry name" value="Mad1"/>
</dbReference>
<dbReference type="Proteomes" id="UP000000759">
    <property type="component" value="Chromosome 13"/>
</dbReference>
<keyword evidence="7" id="KW-0175">Coiled coil</keyword>
<dbReference type="Gene3D" id="3.30.457.60">
    <property type="match status" value="1"/>
</dbReference>
<feature type="coiled-coil region" evidence="7">
    <location>
        <begin position="220"/>
        <end position="278"/>
    </location>
</feature>
<sequence length="1315" mass="150597">MSRPRKKRSIDSARESDEEGSDNLAISALSFSTRASSHSQFKPTFVSQHQLETLQAELDHERSLRALDRKRAQQVHQRLQKQAEFALEEAQEAKNLLEEVQSESERMTSQLRDARNQTLGELRDCQIRLEELGDSEDDGEESRARFWENKCRQAEESLKERDDTETSVRNELEALRKATESKLEEHKKYLEISSPAKPQTFVDEAPPAVLKELNRVRIKLAETERKNRQCVHRNDDLQQQNRRLIREREEGRAALQRLPSLEGDLQEIRRQYDKTIAETQIWQEFCQSLDVLLKSRGLASGSSGGPPEVSALLRFLDSAEMKTQMAEQSVEKLKDIINQQKADIFATEAKIHDFELKERRWNSKRKEWEDNIRTKQLEIDLIQGQNSIYKKEIESLRDLIKTFDGLPLSSLKSAPKFDTTSQSLELMLTSARDELDLMTKQQDSLKGELDASTKERARKENELDEVKEKFVKLREALQAERERGNIAEERAMEAERLAGKGSFNPELSRVLHIKDTPIVEALKEEVKVLRRQLEAAKIDRPSKLAPDPEKLNKRLKENFKEQISLFREGVYLMTGFKVDMLPGTDRPTFRVRSVYSEQEEDHLMLKWPKGEEIASLDILNTDLARVLSTSPSYDYINKFQSLPAFLASVQLSLFEKQTRQPNTINLDKFTRIALDVRKNALGTLTNDQWDEILTTMLHWLQLDGVDGSNESENTHAHSMKGTAVDSADRLLQRLLAEEAARSPAWLEVSNAFPGVSMPIERSYALWTRLCDRKNRRLWKRPLPAIEFVALVESCLTADDARSTELAVSLLVSHEILEILEAHRERLVSCFHEARRQATVLGDKMVAQRVSDVMQDLSNRLEWNELRPEILDITTEKKSNKIGLSSFEQKALQKRTLSVVQSAKLDDADVVENIFDRWKEAPGCPDGLAEALIDFFVNSNEPIKATQSLQKMLKDQSYTSTEVVGRKVEQVISLWIRSGHSDAPWRAVEILKELEPLRSEMAVEIKDSVYVNIAQLWFESDYPRAGKQAFEILSKMQTFDTATFKMSTKALLKDAFVAEDDVAALDKLARRQWPNIEVSEVSEISEHILGVLIKAKDVKRSLRFVTFMVDNGSAVSARACCSVLELFSHELDPDKLLSLLSLLEKSDAELDFRCYEIVVRSLVGMRRKHRMEEIKSALFHLFRRVGSGALEVSADALGSLIYTTIDVVLYFQRDRDALEILEAAEGNLLKGGQSGDLFPVPLKCYERITELLAAKEQTKELTKIFERVQAYQEKGYNNIFLSTNLCTQYMKVLSKRGRSSLKKREELLDDLIYLGS</sequence>
<evidence type="ECO:0000256" key="2">
    <source>
        <dbReference type="ARBA" id="ARBA00008029"/>
    </source>
</evidence>
<evidence type="ECO:0000256" key="5">
    <source>
        <dbReference type="ARBA" id="ARBA00023242"/>
    </source>
</evidence>
<dbReference type="RefSeq" id="XP_002181608.1">
    <property type="nucleotide sequence ID" value="XM_002181572.1"/>
</dbReference>
<evidence type="ECO:0000256" key="7">
    <source>
        <dbReference type="SAM" id="Coils"/>
    </source>
</evidence>
<feature type="coiled-coil region" evidence="7">
    <location>
        <begin position="428"/>
        <end position="539"/>
    </location>
</feature>
<keyword evidence="6" id="KW-0131">Cell cycle</keyword>